<feature type="region of interest" description="Disordered" evidence="11">
    <location>
        <begin position="449"/>
        <end position="535"/>
    </location>
</feature>
<dbReference type="GO" id="GO:0005634">
    <property type="term" value="C:nucleus"/>
    <property type="evidence" value="ECO:0007669"/>
    <property type="project" value="TreeGrafter"/>
</dbReference>
<dbReference type="FunFam" id="1.10.510.10:FF:000611">
    <property type="entry name" value="CMGC family protein kinase"/>
    <property type="match status" value="1"/>
</dbReference>
<keyword evidence="7 10" id="KW-0067">ATP-binding</keyword>
<dbReference type="WBParaSite" id="Minc3s00448g12490">
    <property type="protein sequence ID" value="Minc3s00448g12490"/>
    <property type="gene ID" value="Minc3s00448g12490"/>
</dbReference>
<feature type="domain" description="Protein kinase" evidence="12">
    <location>
        <begin position="297"/>
        <end position="649"/>
    </location>
</feature>
<feature type="domain" description="Protein kinase" evidence="12">
    <location>
        <begin position="682"/>
        <end position="963"/>
    </location>
</feature>
<dbReference type="AlphaFoldDB" id="A0A914LIE8"/>
<evidence type="ECO:0000259" key="12">
    <source>
        <dbReference type="PROSITE" id="PS50011"/>
    </source>
</evidence>
<dbReference type="PROSITE" id="PS00108">
    <property type="entry name" value="PROTEIN_KINASE_ST"/>
    <property type="match status" value="1"/>
</dbReference>
<evidence type="ECO:0000256" key="5">
    <source>
        <dbReference type="ARBA" id="ARBA00022741"/>
    </source>
</evidence>
<dbReference type="InterPro" id="IPR050108">
    <property type="entry name" value="CDK"/>
</dbReference>
<dbReference type="Gene3D" id="1.10.510.10">
    <property type="entry name" value="Transferase(Phosphotransferase) domain 1"/>
    <property type="match status" value="1"/>
</dbReference>
<feature type="compositionally biased region" description="Low complexity" evidence="11">
    <location>
        <begin position="129"/>
        <end position="147"/>
    </location>
</feature>
<organism evidence="13 14">
    <name type="scientific">Meloidogyne incognita</name>
    <name type="common">Southern root-knot nematode worm</name>
    <name type="synonym">Oxyuris incognita</name>
    <dbReference type="NCBI Taxonomy" id="6306"/>
    <lineage>
        <taxon>Eukaryota</taxon>
        <taxon>Metazoa</taxon>
        <taxon>Ecdysozoa</taxon>
        <taxon>Nematoda</taxon>
        <taxon>Chromadorea</taxon>
        <taxon>Rhabditida</taxon>
        <taxon>Tylenchina</taxon>
        <taxon>Tylenchomorpha</taxon>
        <taxon>Tylenchoidea</taxon>
        <taxon>Meloidogynidae</taxon>
        <taxon>Meloidogyninae</taxon>
        <taxon>Meloidogyne</taxon>
        <taxon>Meloidogyne incognita group</taxon>
    </lineage>
</organism>
<evidence type="ECO:0000313" key="13">
    <source>
        <dbReference type="Proteomes" id="UP000887563"/>
    </source>
</evidence>
<feature type="compositionally biased region" description="Low complexity" evidence="11">
    <location>
        <begin position="502"/>
        <end position="530"/>
    </location>
</feature>
<dbReference type="InterPro" id="IPR000719">
    <property type="entry name" value="Prot_kinase_dom"/>
</dbReference>
<dbReference type="SMART" id="SM00220">
    <property type="entry name" value="S_TKc"/>
    <property type="match status" value="1"/>
</dbReference>
<feature type="compositionally biased region" description="Low complexity" evidence="11">
    <location>
        <begin position="220"/>
        <end position="234"/>
    </location>
</feature>
<dbReference type="GO" id="GO:0004693">
    <property type="term" value="F:cyclin-dependent protein serine/threonine kinase activity"/>
    <property type="evidence" value="ECO:0007669"/>
    <property type="project" value="UniProtKB-EC"/>
</dbReference>
<evidence type="ECO:0000256" key="10">
    <source>
        <dbReference type="PROSITE-ProRule" id="PRU10141"/>
    </source>
</evidence>
<dbReference type="FunFam" id="3.30.200.20:FF:000124">
    <property type="entry name" value="Cyclin-dependent kinase 4"/>
    <property type="match status" value="1"/>
</dbReference>
<evidence type="ECO:0000256" key="1">
    <source>
        <dbReference type="ARBA" id="ARBA00006485"/>
    </source>
</evidence>
<feature type="binding site" evidence="10">
    <location>
        <position position="711"/>
    </location>
    <ligand>
        <name>ATP</name>
        <dbReference type="ChEBI" id="CHEBI:30616"/>
    </ligand>
</feature>
<keyword evidence="13" id="KW-1185">Reference proteome</keyword>
<comment type="catalytic activity">
    <reaction evidence="9">
        <text>L-seryl-[protein] + ATP = O-phospho-L-seryl-[protein] + ADP + H(+)</text>
        <dbReference type="Rhea" id="RHEA:17989"/>
        <dbReference type="Rhea" id="RHEA-COMP:9863"/>
        <dbReference type="Rhea" id="RHEA-COMP:11604"/>
        <dbReference type="ChEBI" id="CHEBI:15378"/>
        <dbReference type="ChEBI" id="CHEBI:29999"/>
        <dbReference type="ChEBI" id="CHEBI:30616"/>
        <dbReference type="ChEBI" id="CHEBI:83421"/>
        <dbReference type="ChEBI" id="CHEBI:456216"/>
        <dbReference type="EC" id="2.7.11.22"/>
    </reaction>
</comment>
<feature type="region of interest" description="Disordered" evidence="11">
    <location>
        <begin position="78"/>
        <end position="153"/>
    </location>
</feature>
<keyword evidence="4" id="KW-0808">Transferase</keyword>
<feature type="compositionally biased region" description="Low complexity" evidence="11">
    <location>
        <begin position="603"/>
        <end position="620"/>
    </location>
</feature>
<feature type="compositionally biased region" description="Low complexity" evidence="11">
    <location>
        <begin position="567"/>
        <end position="581"/>
    </location>
</feature>
<proteinExistence type="inferred from homology"/>
<reference evidence="14" key="1">
    <citation type="submission" date="2022-11" db="UniProtKB">
        <authorList>
            <consortium name="WormBaseParasite"/>
        </authorList>
    </citation>
    <scope>IDENTIFICATION</scope>
</reference>
<comment type="catalytic activity">
    <reaction evidence="8">
        <text>L-threonyl-[protein] + ATP = O-phospho-L-threonyl-[protein] + ADP + H(+)</text>
        <dbReference type="Rhea" id="RHEA:46608"/>
        <dbReference type="Rhea" id="RHEA-COMP:11060"/>
        <dbReference type="Rhea" id="RHEA-COMP:11605"/>
        <dbReference type="ChEBI" id="CHEBI:15378"/>
        <dbReference type="ChEBI" id="CHEBI:30013"/>
        <dbReference type="ChEBI" id="CHEBI:30616"/>
        <dbReference type="ChEBI" id="CHEBI:61977"/>
        <dbReference type="ChEBI" id="CHEBI:456216"/>
        <dbReference type="EC" id="2.7.11.22"/>
    </reaction>
</comment>
<dbReference type="InterPro" id="IPR017441">
    <property type="entry name" value="Protein_kinase_ATP_BS"/>
</dbReference>
<name>A0A914LIE8_MELIC</name>
<feature type="compositionally biased region" description="Low complexity" evidence="11">
    <location>
        <begin position="182"/>
        <end position="196"/>
    </location>
</feature>
<keyword evidence="6" id="KW-0418">Kinase</keyword>
<accession>A0A914LIE8</accession>
<feature type="binding site" evidence="10">
    <location>
        <position position="326"/>
    </location>
    <ligand>
        <name>ATP</name>
        <dbReference type="ChEBI" id="CHEBI:30616"/>
    </ligand>
</feature>
<feature type="region of interest" description="Disordered" evidence="11">
    <location>
        <begin position="552"/>
        <end position="587"/>
    </location>
</feature>
<dbReference type="PANTHER" id="PTHR24056">
    <property type="entry name" value="CELL DIVISION PROTEIN KINASE"/>
    <property type="match status" value="1"/>
</dbReference>
<evidence type="ECO:0000256" key="11">
    <source>
        <dbReference type="SAM" id="MobiDB-lite"/>
    </source>
</evidence>
<dbReference type="PROSITE" id="PS50011">
    <property type="entry name" value="PROTEIN_KINASE_DOM"/>
    <property type="match status" value="2"/>
</dbReference>
<dbReference type="EC" id="2.7.11.22" evidence="2"/>
<dbReference type="Gene3D" id="3.30.200.20">
    <property type="entry name" value="Phosphorylase Kinase, domain 1"/>
    <property type="match status" value="2"/>
</dbReference>
<evidence type="ECO:0000256" key="8">
    <source>
        <dbReference type="ARBA" id="ARBA00047811"/>
    </source>
</evidence>
<sequence length="1015" mass="113743">MKKIRQRISRVLGGNNIVVEQQQQERNITPTISEIGINNNFSLRSNRDTETSKMKSKYRWSLSDSLSQLGERIAEMTVEEEGPSNRVQSCQQQNCVREEGDNKTQLNNSSNTIEEKHPQITLRSKKRQQQPPQQQQNSSSSSSSSRTKSWHAPRWFGSFSTSSITTINGRLGSDGESAAEVSPSSSGETTNSSTTSPHSRITAIYVPNVKLRKKKGGNNNGPMATANNNNSAAADKGGEGRRLEAEIQKRLSLPAYINIPQCVVENLSRIPAVENPISRKCRRASLNEIGFGRAETYKKIFDLGEGTYATVYLGQSLLTGRSVAMKEIRLEHEEGAPCTAIREVSLLRNLKHANIVTLHDVVHTDSFFKQRKMKKIRQRISRVLGGNNIVVEQQQQERNIIPTISDIGINNNFSLRSNRDTETNKMKSKYRWSLSDSLSQLGERIAEMTVEEEGPSNRVQPCQQQNCVREEGNNKTQLNNSSSNTIEEKHPQITLRSKKRQQQQQQHPQQPSQQQQNSSQQNSSSSSSSSRTKSWHAPRWFGSFSTSSITTINGRLGSDGESAAEVSPSSSGETTNSSSTSPHSRITAIYVPNVKLRKKKGANNNGAMATANNNNNSAADKGGEGRRLEAEIQKRLSLPAYINIPQCVVENLSRIPAVENPISRKCRRASLNEIGFGRAETYKKIFDLGEGTYATVYLGQSLLTGRSVAMKEIRLEHEEGAPCTAIREVSLLRNLKHANIVTLHDVVHTDSVLTLVFEFVEQDLREYMEELETLMSIRNVQLFAFQLLRGLSYCHSRRILHRDLKPQNLLVTKGGELKLADFGLARAQSIPTKSYSSEVVTLWYRPPDVLLGSTEYTTHIDMWAVGCIIYEMLTNLPLFPGSSPTEQLKLIFQKLGTPNSETHPELRELPGFKKCRNFRQHSPKCLICLPRLDTITVDLLLKLLKYDGNKRIGAIKAMRHPFFQDFPEQLFRLSDNESIYSIPGISFISDKKFRPTVVDALASTQRLITTDINIS</sequence>
<dbReference type="PANTHER" id="PTHR24056:SF246">
    <property type="entry name" value="ECDYSONE-INDUCED PROTEIN 63E, ISOFORM N"/>
    <property type="match status" value="1"/>
</dbReference>
<dbReference type="InterPro" id="IPR011009">
    <property type="entry name" value="Kinase-like_dom_sf"/>
</dbReference>
<evidence type="ECO:0000256" key="2">
    <source>
        <dbReference type="ARBA" id="ARBA00012425"/>
    </source>
</evidence>
<evidence type="ECO:0000256" key="7">
    <source>
        <dbReference type="ARBA" id="ARBA00022840"/>
    </source>
</evidence>
<protein>
    <recommendedName>
        <fullName evidence="2">cyclin-dependent kinase</fullName>
        <ecNumber evidence="2">2.7.11.22</ecNumber>
    </recommendedName>
</protein>
<dbReference type="InterPro" id="IPR008271">
    <property type="entry name" value="Ser/Thr_kinase_AS"/>
</dbReference>
<comment type="similarity">
    <text evidence="1">Belongs to the protein kinase superfamily. CMGC Ser/Thr protein kinase family. CDC2/CDKX subfamily.</text>
</comment>
<feature type="compositionally biased region" description="Polar residues" evidence="11">
    <location>
        <begin position="457"/>
        <end position="467"/>
    </location>
</feature>
<dbReference type="Pfam" id="PF00069">
    <property type="entry name" value="Pkinase"/>
    <property type="match status" value="2"/>
</dbReference>
<evidence type="ECO:0000313" key="14">
    <source>
        <dbReference type="WBParaSite" id="Minc3s00448g12490"/>
    </source>
</evidence>
<dbReference type="GO" id="GO:0005737">
    <property type="term" value="C:cytoplasm"/>
    <property type="evidence" value="ECO:0007669"/>
    <property type="project" value="TreeGrafter"/>
</dbReference>
<dbReference type="PROSITE" id="PS00107">
    <property type="entry name" value="PROTEIN_KINASE_ATP"/>
    <property type="match status" value="2"/>
</dbReference>
<feature type="compositionally biased region" description="Polar residues" evidence="11">
    <location>
        <begin position="85"/>
        <end position="95"/>
    </location>
</feature>
<feature type="compositionally biased region" description="Polar residues" evidence="11">
    <location>
        <begin position="103"/>
        <end position="112"/>
    </location>
</feature>
<dbReference type="Proteomes" id="UP000887563">
    <property type="component" value="Unplaced"/>
</dbReference>
<keyword evidence="3" id="KW-0723">Serine/threonine-protein kinase</keyword>
<feature type="compositionally biased region" description="Polar residues" evidence="11">
    <location>
        <begin position="474"/>
        <end position="485"/>
    </location>
</feature>
<evidence type="ECO:0000256" key="4">
    <source>
        <dbReference type="ARBA" id="ARBA00022679"/>
    </source>
</evidence>
<dbReference type="GO" id="GO:0005524">
    <property type="term" value="F:ATP binding"/>
    <property type="evidence" value="ECO:0007669"/>
    <property type="project" value="UniProtKB-UniRule"/>
</dbReference>
<feature type="region of interest" description="Disordered" evidence="11">
    <location>
        <begin position="167"/>
        <end position="241"/>
    </location>
</feature>
<feature type="region of interest" description="Disordered" evidence="11">
    <location>
        <begin position="603"/>
        <end position="626"/>
    </location>
</feature>
<evidence type="ECO:0000256" key="3">
    <source>
        <dbReference type="ARBA" id="ARBA00022527"/>
    </source>
</evidence>
<dbReference type="SUPFAM" id="SSF56112">
    <property type="entry name" value="Protein kinase-like (PK-like)"/>
    <property type="match status" value="2"/>
</dbReference>
<keyword evidence="5 10" id="KW-0547">Nucleotide-binding</keyword>
<evidence type="ECO:0000256" key="9">
    <source>
        <dbReference type="ARBA" id="ARBA00048367"/>
    </source>
</evidence>
<evidence type="ECO:0000256" key="6">
    <source>
        <dbReference type="ARBA" id="ARBA00022777"/>
    </source>
</evidence>